<reference evidence="1" key="1">
    <citation type="submission" date="2021-06" db="EMBL/GenBank/DDBJ databases">
        <authorList>
            <person name="Kallberg Y."/>
            <person name="Tangrot J."/>
            <person name="Rosling A."/>
        </authorList>
    </citation>
    <scope>NUCLEOTIDE SEQUENCE</scope>
    <source>
        <strain evidence="1">IL203A</strain>
    </source>
</reference>
<dbReference type="Proteomes" id="UP000789702">
    <property type="component" value="Unassembled WGS sequence"/>
</dbReference>
<comment type="caution">
    <text evidence="1">The sequence shown here is derived from an EMBL/GenBank/DDBJ whole genome shotgun (WGS) entry which is preliminary data.</text>
</comment>
<name>A0ACA9PMQ6_9GLOM</name>
<proteinExistence type="predicted"/>
<feature type="non-terminal residue" evidence="1">
    <location>
        <position position="1"/>
    </location>
</feature>
<evidence type="ECO:0000313" key="1">
    <source>
        <dbReference type="EMBL" id="CAG8716569.1"/>
    </source>
</evidence>
<organism evidence="1 2">
    <name type="scientific">Dentiscutata heterogama</name>
    <dbReference type="NCBI Taxonomy" id="1316150"/>
    <lineage>
        <taxon>Eukaryota</taxon>
        <taxon>Fungi</taxon>
        <taxon>Fungi incertae sedis</taxon>
        <taxon>Mucoromycota</taxon>
        <taxon>Glomeromycotina</taxon>
        <taxon>Glomeromycetes</taxon>
        <taxon>Diversisporales</taxon>
        <taxon>Gigasporaceae</taxon>
        <taxon>Dentiscutata</taxon>
    </lineage>
</organism>
<gene>
    <name evidence="1" type="ORF">DHETER_LOCUS12572</name>
</gene>
<accession>A0ACA9PMQ6</accession>
<protein>
    <submittedName>
        <fullName evidence="1">4590_t:CDS:1</fullName>
    </submittedName>
</protein>
<keyword evidence="2" id="KW-1185">Reference proteome</keyword>
<evidence type="ECO:0000313" key="2">
    <source>
        <dbReference type="Proteomes" id="UP000789702"/>
    </source>
</evidence>
<sequence>LQAELNPQHPVNPLSSDIRTRWSSTYNLLKNLLLFHNAIIQLADNLRQSVNRQERQDSLKILEALLSTEEWNSLDELAILLHPFVQATGYIEENQYPTLGMMIPTLIKLSRHLRDFYPTITSIIVKACCRKINESMLSRWFEPSLNSLIASF</sequence>
<dbReference type="EMBL" id="CAJVPU010031324">
    <property type="protein sequence ID" value="CAG8716569.1"/>
    <property type="molecule type" value="Genomic_DNA"/>
</dbReference>